<comment type="caution">
    <text evidence="2">The sequence shown here is derived from an EMBL/GenBank/DDBJ whole genome shotgun (WGS) entry which is preliminary data.</text>
</comment>
<sequence length="190" mass="20798">MLALSWNKKMTLKYFFALAVGLALGTSALAQEAAWRDVHGQPVPETEARRSINGLAGFLLVTPDADWREKWDTPANTVPHFNEAKTVERGQQVFVLIFFSNPKKGVDGRADLTCDLDAVRPDGSVSSHQENAVCYQGELRGDAYATYLAVPVIGFTGDPDDPAGTWTVRVSLKDNLSKTVLPLKTSFTLK</sequence>
<organism evidence="2 3">
    <name type="scientific">Massilia pinisoli</name>
    <dbReference type="NCBI Taxonomy" id="1772194"/>
    <lineage>
        <taxon>Bacteria</taxon>
        <taxon>Pseudomonadati</taxon>
        <taxon>Pseudomonadota</taxon>
        <taxon>Betaproteobacteria</taxon>
        <taxon>Burkholderiales</taxon>
        <taxon>Oxalobacteraceae</taxon>
        <taxon>Telluria group</taxon>
        <taxon>Massilia</taxon>
    </lineage>
</organism>
<keyword evidence="3" id="KW-1185">Reference proteome</keyword>
<gene>
    <name evidence="2" type="ORF">NX784_24125</name>
</gene>
<keyword evidence="1" id="KW-0732">Signal</keyword>
<evidence type="ECO:0000256" key="1">
    <source>
        <dbReference type="SAM" id="SignalP"/>
    </source>
</evidence>
<evidence type="ECO:0000313" key="2">
    <source>
        <dbReference type="EMBL" id="MCS0584678.1"/>
    </source>
</evidence>
<feature type="chain" id="PRO_5046506561" evidence="1">
    <location>
        <begin position="31"/>
        <end position="190"/>
    </location>
</feature>
<proteinExistence type="predicted"/>
<reference evidence="2 3" key="1">
    <citation type="submission" date="2022-08" db="EMBL/GenBank/DDBJ databases">
        <title>Reclassification of Massilia species as members of the genera Telluria, Duganella, Pseudoduganella, Mokoshia gen. nov. and Zemynaea gen. nov. using orthogonal and non-orthogonal genome-based approaches.</title>
        <authorList>
            <person name="Bowman J.P."/>
        </authorList>
    </citation>
    <scope>NUCLEOTIDE SEQUENCE [LARGE SCALE GENOMIC DNA]</scope>
    <source>
        <strain evidence="2 3">JCM 31316</strain>
    </source>
</reference>
<dbReference type="RefSeq" id="WP_258819221.1">
    <property type="nucleotide sequence ID" value="NZ_JANUGW010000023.1"/>
</dbReference>
<name>A0ABT1ZXL5_9BURK</name>
<protein>
    <submittedName>
        <fullName evidence="2">Uncharacterized protein</fullName>
    </submittedName>
</protein>
<accession>A0ABT1ZXL5</accession>
<feature type="signal peptide" evidence="1">
    <location>
        <begin position="1"/>
        <end position="30"/>
    </location>
</feature>
<dbReference type="EMBL" id="JANUGW010000023">
    <property type="protein sequence ID" value="MCS0584678.1"/>
    <property type="molecule type" value="Genomic_DNA"/>
</dbReference>
<dbReference type="Proteomes" id="UP001204151">
    <property type="component" value="Unassembled WGS sequence"/>
</dbReference>
<evidence type="ECO:0000313" key="3">
    <source>
        <dbReference type="Proteomes" id="UP001204151"/>
    </source>
</evidence>